<evidence type="ECO:0000256" key="4">
    <source>
        <dbReference type="ARBA" id="ARBA00022801"/>
    </source>
</evidence>
<dbReference type="Proteomes" id="UP000321933">
    <property type="component" value="Unassembled WGS sequence"/>
</dbReference>
<dbReference type="InterPro" id="IPR039121">
    <property type="entry name" value="NUDT19"/>
</dbReference>
<dbReference type="PROSITE" id="PS51462">
    <property type="entry name" value="NUDIX"/>
    <property type="match status" value="1"/>
</dbReference>
<evidence type="ECO:0000256" key="5">
    <source>
        <dbReference type="ARBA" id="ARBA00022842"/>
    </source>
</evidence>
<keyword evidence="3" id="KW-0479">Metal-binding</keyword>
<dbReference type="PANTHER" id="PTHR12318">
    <property type="entry name" value="TESTOSTERONE-REGULATED PROTEIN RP2"/>
    <property type="match status" value="1"/>
</dbReference>
<accession>A0A5C8ZS39</accession>
<dbReference type="InterPro" id="IPR000086">
    <property type="entry name" value="NUDIX_hydrolase_dom"/>
</dbReference>
<keyword evidence="4 8" id="KW-0378">Hydrolase</keyword>
<evidence type="ECO:0000256" key="3">
    <source>
        <dbReference type="ARBA" id="ARBA00022723"/>
    </source>
</evidence>
<dbReference type="Gene3D" id="3.90.79.10">
    <property type="entry name" value="Nucleoside Triphosphate Pyrophosphohydrolase"/>
    <property type="match status" value="1"/>
</dbReference>
<evidence type="ECO:0000259" key="7">
    <source>
        <dbReference type="PROSITE" id="PS51462"/>
    </source>
</evidence>
<dbReference type="GO" id="GO:0016818">
    <property type="term" value="F:hydrolase activity, acting on acid anhydrides, in phosphorus-containing anhydrides"/>
    <property type="evidence" value="ECO:0007669"/>
    <property type="project" value="InterPro"/>
</dbReference>
<name>A0A5C8ZS39_9GAMM</name>
<keyword evidence="5" id="KW-0460">Magnesium</keyword>
<dbReference type="AlphaFoldDB" id="A0A5C8ZS39"/>
<dbReference type="EMBL" id="VRYZ01000006">
    <property type="protein sequence ID" value="TXS90614.1"/>
    <property type="molecule type" value="Genomic_DNA"/>
</dbReference>
<comment type="cofactor">
    <cofactor evidence="2">
        <name>Mg(2+)</name>
        <dbReference type="ChEBI" id="CHEBI:18420"/>
    </cofactor>
</comment>
<keyword evidence="9" id="KW-1185">Reference proteome</keyword>
<dbReference type="CDD" id="cd18870">
    <property type="entry name" value="NUDIX_AcylCoAdiphos_Nudt19"/>
    <property type="match status" value="1"/>
</dbReference>
<evidence type="ECO:0000313" key="9">
    <source>
        <dbReference type="Proteomes" id="UP000321933"/>
    </source>
</evidence>
<keyword evidence="6" id="KW-0464">Manganese</keyword>
<comment type="cofactor">
    <cofactor evidence="1">
        <name>Mn(2+)</name>
        <dbReference type="ChEBI" id="CHEBI:29035"/>
    </cofactor>
</comment>
<evidence type="ECO:0000256" key="2">
    <source>
        <dbReference type="ARBA" id="ARBA00001946"/>
    </source>
</evidence>
<gene>
    <name evidence="8" type="ORF">FVW59_14870</name>
</gene>
<sequence>MRPVDAASLVIVRNRREVLMGLRSARHAFVPQQYVFPGGRVDAGDARVPTPFSLQESTRQRLEHSVSAARGRAIAMAAVRETWEETGLLLGKPPQQPLRTRSPSWRPFYRQGLAPALHRMDYFARAVTPPNNVRRFDARFFLADARHCAGQLRSNGELEDLHWVTFSQAAKLPMIGITRLVLALVQETCGDQNARRQAIAAEPAVAHYELVEQHPPSPHILD</sequence>
<dbReference type="GO" id="GO:0046872">
    <property type="term" value="F:metal ion binding"/>
    <property type="evidence" value="ECO:0007669"/>
    <property type="project" value="UniProtKB-KW"/>
</dbReference>
<reference evidence="8 9" key="1">
    <citation type="submission" date="2019-08" db="EMBL/GenBank/DDBJ databases">
        <title>Parahaliea maris sp. nov., isolated from the surface seawater.</title>
        <authorList>
            <person name="Liu Y."/>
        </authorList>
    </citation>
    <scope>NUCLEOTIDE SEQUENCE [LARGE SCALE GENOMIC DNA]</scope>
    <source>
        <strain evidence="8 9">S2-26</strain>
    </source>
</reference>
<dbReference type="RefSeq" id="WP_148065139.1">
    <property type="nucleotide sequence ID" value="NZ_VRYZ01000006.1"/>
</dbReference>
<evidence type="ECO:0000256" key="6">
    <source>
        <dbReference type="ARBA" id="ARBA00023211"/>
    </source>
</evidence>
<protein>
    <submittedName>
        <fullName evidence="8">NUDIX hydrolase</fullName>
    </submittedName>
</protein>
<dbReference type="InterPro" id="IPR015797">
    <property type="entry name" value="NUDIX_hydrolase-like_dom_sf"/>
</dbReference>
<organism evidence="8 9">
    <name type="scientific">Parahaliea aestuarii</name>
    <dbReference type="NCBI Taxonomy" id="1852021"/>
    <lineage>
        <taxon>Bacteria</taxon>
        <taxon>Pseudomonadati</taxon>
        <taxon>Pseudomonadota</taxon>
        <taxon>Gammaproteobacteria</taxon>
        <taxon>Cellvibrionales</taxon>
        <taxon>Halieaceae</taxon>
        <taxon>Parahaliea</taxon>
    </lineage>
</organism>
<dbReference type="PANTHER" id="PTHR12318:SF0">
    <property type="entry name" value="ACYL-COENZYME A DIPHOSPHATASE NUDT19"/>
    <property type="match status" value="1"/>
</dbReference>
<dbReference type="SUPFAM" id="SSF55811">
    <property type="entry name" value="Nudix"/>
    <property type="match status" value="1"/>
</dbReference>
<comment type="caution">
    <text evidence="8">The sequence shown here is derived from an EMBL/GenBank/DDBJ whole genome shotgun (WGS) entry which is preliminary data.</text>
</comment>
<feature type="domain" description="Nudix hydrolase" evidence="7">
    <location>
        <begin position="1"/>
        <end position="186"/>
    </location>
</feature>
<dbReference type="OrthoDB" id="9788263at2"/>
<proteinExistence type="predicted"/>
<evidence type="ECO:0000313" key="8">
    <source>
        <dbReference type="EMBL" id="TXS90614.1"/>
    </source>
</evidence>
<evidence type="ECO:0000256" key="1">
    <source>
        <dbReference type="ARBA" id="ARBA00001936"/>
    </source>
</evidence>